<keyword evidence="3" id="KW-0223">Dioxygenase</keyword>
<name>A0A660L4A6_9ACTN</name>
<dbReference type="PRINTS" id="PR00457">
    <property type="entry name" value="ANPEROXIDASE"/>
</dbReference>
<dbReference type="Gene3D" id="1.10.640.10">
    <property type="entry name" value="Haem peroxidase domain superfamily, animal type"/>
    <property type="match status" value="1"/>
</dbReference>
<keyword evidence="5" id="KW-0408">Iron</keyword>
<dbReference type="EMBL" id="RBIL01000002">
    <property type="protein sequence ID" value="RKQ86743.1"/>
    <property type="molecule type" value="Genomic_DNA"/>
</dbReference>
<dbReference type="RefSeq" id="WP_211340123.1">
    <property type="nucleotide sequence ID" value="NZ_RBIL01000002.1"/>
</dbReference>
<dbReference type="InterPro" id="IPR037120">
    <property type="entry name" value="Haem_peroxidase_sf_animal"/>
</dbReference>
<dbReference type="SUPFAM" id="SSF48113">
    <property type="entry name" value="Heme-dependent peroxidases"/>
    <property type="match status" value="1"/>
</dbReference>
<proteinExistence type="predicted"/>
<dbReference type="Proteomes" id="UP000278962">
    <property type="component" value="Unassembled WGS sequence"/>
</dbReference>
<gene>
    <name evidence="6" type="ORF">C8N24_4758</name>
</gene>
<dbReference type="GO" id="GO:0006979">
    <property type="term" value="P:response to oxidative stress"/>
    <property type="evidence" value="ECO:0007669"/>
    <property type="project" value="InterPro"/>
</dbReference>
<evidence type="ECO:0000313" key="7">
    <source>
        <dbReference type="Proteomes" id="UP000278962"/>
    </source>
</evidence>
<keyword evidence="1" id="KW-0479">Metal-binding</keyword>
<dbReference type="AlphaFoldDB" id="A0A660L4A6"/>
<dbReference type="GO" id="GO:0006952">
    <property type="term" value="P:defense response"/>
    <property type="evidence" value="ECO:0007669"/>
    <property type="project" value="UniProtKB-KW"/>
</dbReference>
<evidence type="ECO:0000256" key="4">
    <source>
        <dbReference type="ARBA" id="ARBA00023002"/>
    </source>
</evidence>
<organism evidence="6 7">
    <name type="scientific">Solirubrobacter pauli</name>
    <dbReference type="NCBI Taxonomy" id="166793"/>
    <lineage>
        <taxon>Bacteria</taxon>
        <taxon>Bacillati</taxon>
        <taxon>Actinomycetota</taxon>
        <taxon>Thermoleophilia</taxon>
        <taxon>Solirubrobacterales</taxon>
        <taxon>Solirubrobacteraceae</taxon>
        <taxon>Solirubrobacter</taxon>
    </lineage>
</organism>
<dbReference type="PANTHER" id="PTHR11903:SF11">
    <property type="entry name" value="ALPHA-DIOXYGENASE 1"/>
    <property type="match status" value="1"/>
</dbReference>
<keyword evidence="4" id="KW-0560">Oxidoreductase</keyword>
<dbReference type="GO" id="GO:0016702">
    <property type="term" value="F:oxidoreductase activity, acting on single donors with incorporation of molecular oxygen, incorporation of two atoms of oxygen"/>
    <property type="evidence" value="ECO:0007669"/>
    <property type="project" value="TreeGrafter"/>
</dbReference>
<evidence type="ECO:0000256" key="2">
    <source>
        <dbReference type="ARBA" id="ARBA00022821"/>
    </source>
</evidence>
<dbReference type="GO" id="GO:0046872">
    <property type="term" value="F:metal ion binding"/>
    <property type="evidence" value="ECO:0007669"/>
    <property type="project" value="UniProtKB-KW"/>
</dbReference>
<dbReference type="InterPro" id="IPR050783">
    <property type="entry name" value="Oxylipin_biosynth_metab"/>
</dbReference>
<dbReference type="GO" id="GO:0006631">
    <property type="term" value="P:fatty acid metabolic process"/>
    <property type="evidence" value="ECO:0007669"/>
    <property type="project" value="UniProtKB-ARBA"/>
</dbReference>
<dbReference type="InterPro" id="IPR010255">
    <property type="entry name" value="Haem_peroxidase_sf"/>
</dbReference>
<keyword evidence="2" id="KW-0611">Plant defense</keyword>
<dbReference type="PROSITE" id="PS50292">
    <property type="entry name" value="PEROXIDASE_3"/>
    <property type="match status" value="1"/>
</dbReference>
<evidence type="ECO:0000256" key="3">
    <source>
        <dbReference type="ARBA" id="ARBA00022964"/>
    </source>
</evidence>
<keyword evidence="7" id="KW-1185">Reference proteome</keyword>
<dbReference type="InterPro" id="IPR019791">
    <property type="entry name" value="Haem_peroxidase_animal"/>
</dbReference>
<dbReference type="GO" id="GO:0020037">
    <property type="term" value="F:heme binding"/>
    <property type="evidence" value="ECO:0007669"/>
    <property type="project" value="InterPro"/>
</dbReference>
<evidence type="ECO:0000256" key="5">
    <source>
        <dbReference type="ARBA" id="ARBA00023004"/>
    </source>
</evidence>
<evidence type="ECO:0000313" key="6">
    <source>
        <dbReference type="EMBL" id="RKQ86743.1"/>
    </source>
</evidence>
<dbReference type="GO" id="GO:0004601">
    <property type="term" value="F:peroxidase activity"/>
    <property type="evidence" value="ECO:0007669"/>
    <property type="project" value="UniProtKB-KW"/>
</dbReference>
<sequence>MLVKALMPIAERLQRRFGWQRLPYPLGLATLVGLRERLRERNLYDTGVPAVTEPEPAVAREERLPDGTYNDRGEPGMGSIRAPFGRNGPALPDPEPLGAPHPREVSDALMVRRAFLPASHLNVLAAAWLQFEVHDWLSHAKEPSIGDWMLEEDMPLPKAIPVPDSAPTSFLSRETHWWDASQLYGAREPYMSDIQTGDGGILVDDALLIQIEEEAKTFNAPEASLWVGLALLQILFAREHNAIVGRLREVYPHWRTDRLYAKARLINSALMAKIHTVEWTPAIIGHPTTERAIKATWWGLLGANARRRHGRIGASEVLSGIPGSRTDHHGVPYALTEEFVTVYRLHPLMPDDYTFGPHTFNLRELALQPGRISQPRDRINEVGGVASALRALGTQPPGQIELFNYPETMRRWERIGGLPPIDLAAADIVRARETGVPRYTAFRQLLRMPVPTTFEELAGGDAKTAAAIRDLYGGDLDAVDAVVGLYAEPKPRGFAFSETAFRIFLLMASRRLQSDRFFTDAYTPETYTPVGLRWIEETTMGDVLRRHYPELAPAANPFKTWPASTGP</sequence>
<dbReference type="Pfam" id="PF03098">
    <property type="entry name" value="An_peroxidase"/>
    <property type="match status" value="1"/>
</dbReference>
<accession>A0A660L4A6</accession>
<protein>
    <submittedName>
        <fullName evidence="6">Heme peroxidase</fullName>
    </submittedName>
</protein>
<dbReference type="PANTHER" id="PTHR11903">
    <property type="entry name" value="PROSTAGLANDIN G/H SYNTHASE"/>
    <property type="match status" value="1"/>
</dbReference>
<keyword evidence="6" id="KW-0575">Peroxidase</keyword>
<reference evidence="6 7" key="1">
    <citation type="submission" date="2018-10" db="EMBL/GenBank/DDBJ databases">
        <title>Genomic Encyclopedia of Archaeal and Bacterial Type Strains, Phase II (KMG-II): from individual species to whole genera.</title>
        <authorList>
            <person name="Goeker M."/>
        </authorList>
    </citation>
    <scope>NUCLEOTIDE SEQUENCE [LARGE SCALE GENOMIC DNA]</scope>
    <source>
        <strain evidence="6 7">DSM 14954</strain>
    </source>
</reference>
<comment type="caution">
    <text evidence="6">The sequence shown here is derived from an EMBL/GenBank/DDBJ whole genome shotgun (WGS) entry which is preliminary data.</text>
</comment>
<evidence type="ECO:0000256" key="1">
    <source>
        <dbReference type="ARBA" id="ARBA00022723"/>
    </source>
</evidence>